<evidence type="ECO:0000256" key="2">
    <source>
        <dbReference type="ARBA" id="ARBA00023125"/>
    </source>
</evidence>
<dbReference type="Proteomes" id="UP000284451">
    <property type="component" value="Unassembled WGS sequence"/>
</dbReference>
<reference evidence="5 6" key="2">
    <citation type="submission" date="2019-01" db="EMBL/GenBank/DDBJ databases">
        <authorList>
            <person name="Li Y."/>
        </authorList>
    </citation>
    <scope>NUCLEOTIDE SEQUENCE [LARGE SCALE GENOMIC DNA]</scope>
    <source>
        <strain evidence="5 6">07D10-4-3</strain>
    </source>
</reference>
<dbReference type="PANTHER" id="PTHR43537:SF24">
    <property type="entry name" value="GLUCONATE OPERON TRANSCRIPTIONAL REPRESSOR"/>
    <property type="match status" value="1"/>
</dbReference>
<comment type="caution">
    <text evidence="5">The sequence shown here is derived from an EMBL/GenBank/DDBJ whole genome shotgun (WGS) entry which is preliminary data.</text>
</comment>
<accession>A0A443K9F2</accession>
<dbReference type="GO" id="GO:0003677">
    <property type="term" value="F:DNA binding"/>
    <property type="evidence" value="ECO:0007669"/>
    <property type="project" value="UniProtKB-KW"/>
</dbReference>
<keyword evidence="2" id="KW-0238">DNA-binding</keyword>
<dbReference type="EMBL" id="SAUY01000020">
    <property type="protein sequence ID" value="RWR29332.1"/>
    <property type="molecule type" value="Genomic_DNA"/>
</dbReference>
<feature type="domain" description="HTH gntR-type" evidence="4">
    <location>
        <begin position="53"/>
        <end position="120"/>
    </location>
</feature>
<proteinExistence type="predicted"/>
<dbReference type="Pfam" id="PF00392">
    <property type="entry name" value="GntR"/>
    <property type="match status" value="1"/>
</dbReference>
<dbReference type="Gene3D" id="1.10.10.10">
    <property type="entry name" value="Winged helix-like DNA-binding domain superfamily/Winged helix DNA-binding domain"/>
    <property type="match status" value="1"/>
</dbReference>
<gene>
    <name evidence="5" type="ORF">D2T29_14920</name>
</gene>
<dbReference type="InterPro" id="IPR036390">
    <property type="entry name" value="WH_DNA-bd_sf"/>
</dbReference>
<organism evidence="5 6">
    <name type="scientific">Paenirhodobacter populi</name>
    <dbReference type="NCBI Taxonomy" id="2306993"/>
    <lineage>
        <taxon>Bacteria</taxon>
        <taxon>Pseudomonadati</taxon>
        <taxon>Pseudomonadota</taxon>
        <taxon>Alphaproteobacteria</taxon>
        <taxon>Rhodobacterales</taxon>
        <taxon>Rhodobacter group</taxon>
        <taxon>Paenirhodobacter</taxon>
    </lineage>
</organism>
<dbReference type="InterPro" id="IPR036388">
    <property type="entry name" value="WH-like_DNA-bd_sf"/>
</dbReference>
<evidence type="ECO:0000259" key="4">
    <source>
        <dbReference type="PROSITE" id="PS50949"/>
    </source>
</evidence>
<protein>
    <submittedName>
        <fullName evidence="5">GntR family transcriptional regulator</fullName>
    </submittedName>
</protein>
<name>A0A443K9F2_9RHOB</name>
<evidence type="ECO:0000256" key="1">
    <source>
        <dbReference type="ARBA" id="ARBA00023015"/>
    </source>
</evidence>
<dbReference type="InterPro" id="IPR008920">
    <property type="entry name" value="TF_FadR/GntR_C"/>
</dbReference>
<evidence type="ECO:0000313" key="6">
    <source>
        <dbReference type="Proteomes" id="UP000284451"/>
    </source>
</evidence>
<dbReference type="InterPro" id="IPR011711">
    <property type="entry name" value="GntR_C"/>
</dbReference>
<evidence type="ECO:0000313" key="5">
    <source>
        <dbReference type="EMBL" id="RWR29332.1"/>
    </source>
</evidence>
<sequence length="263" mass="29874">MPSVLRQMVEIGIPCVNHWDTTGRQNIPAWRYRAQTAMACQTWRIRMLQPQDKRLALQAYEKILDLIQTKRAQPGELVTERRLADMLNMSRTPVRDALLMLEGEGLLIRQGSRGLQVKPIRIEDFMDALQIRALLEPEMARMAAGKIPAEVLHSLCARLEALLDQDNETRNDRIAVREIDEALHGEIAKAAGNPQMGQIIRSVRRQTQMFDLRSMPERLHDTCHEHLKIVEALERGDGDAAAEAMAAHLGNVRESIIQRLAKN</sequence>
<dbReference type="PRINTS" id="PR00035">
    <property type="entry name" value="HTHGNTR"/>
</dbReference>
<dbReference type="Pfam" id="PF07729">
    <property type="entry name" value="FCD"/>
    <property type="match status" value="1"/>
</dbReference>
<keyword evidence="1" id="KW-0805">Transcription regulation</keyword>
<dbReference type="SMART" id="SM00895">
    <property type="entry name" value="FCD"/>
    <property type="match status" value="1"/>
</dbReference>
<dbReference type="SUPFAM" id="SSF46785">
    <property type="entry name" value="Winged helix' DNA-binding domain"/>
    <property type="match status" value="1"/>
</dbReference>
<dbReference type="AlphaFoldDB" id="A0A443K9F2"/>
<dbReference type="Gene3D" id="1.20.120.530">
    <property type="entry name" value="GntR ligand-binding domain-like"/>
    <property type="match status" value="1"/>
</dbReference>
<keyword evidence="3" id="KW-0804">Transcription</keyword>
<evidence type="ECO:0000256" key="3">
    <source>
        <dbReference type="ARBA" id="ARBA00023163"/>
    </source>
</evidence>
<dbReference type="InterPro" id="IPR000524">
    <property type="entry name" value="Tscrpt_reg_HTH_GntR"/>
</dbReference>
<dbReference type="PROSITE" id="PS50949">
    <property type="entry name" value="HTH_GNTR"/>
    <property type="match status" value="1"/>
</dbReference>
<dbReference type="SUPFAM" id="SSF48008">
    <property type="entry name" value="GntR ligand-binding domain-like"/>
    <property type="match status" value="1"/>
</dbReference>
<dbReference type="GO" id="GO:0003700">
    <property type="term" value="F:DNA-binding transcription factor activity"/>
    <property type="evidence" value="ECO:0007669"/>
    <property type="project" value="InterPro"/>
</dbReference>
<reference evidence="5 6" key="1">
    <citation type="submission" date="2019-01" db="EMBL/GenBank/DDBJ databases">
        <title>Sinorhodobacter populi sp. nov. isolated from the symptomatic bark tissue of Populus euramericana canker.</title>
        <authorList>
            <person name="Xu G."/>
        </authorList>
    </citation>
    <scope>NUCLEOTIDE SEQUENCE [LARGE SCALE GENOMIC DNA]</scope>
    <source>
        <strain evidence="5 6">07D10-4-3</strain>
    </source>
</reference>
<dbReference type="SMART" id="SM00345">
    <property type="entry name" value="HTH_GNTR"/>
    <property type="match status" value="1"/>
</dbReference>
<dbReference type="PANTHER" id="PTHR43537">
    <property type="entry name" value="TRANSCRIPTIONAL REGULATOR, GNTR FAMILY"/>
    <property type="match status" value="1"/>
</dbReference>